<feature type="domain" description="Rieske" evidence="8">
    <location>
        <begin position="56"/>
        <end position="149"/>
    </location>
</feature>
<evidence type="ECO:0000256" key="1">
    <source>
        <dbReference type="ARBA" id="ARBA00022714"/>
    </source>
</evidence>
<keyword evidence="2" id="KW-0479">Metal-binding</keyword>
<keyword evidence="3" id="KW-0408">Iron</keyword>
<name>A0A1F5UQC4_FRAXR</name>
<keyword evidence="7" id="KW-0812">Transmembrane</keyword>
<comment type="cofactor">
    <cofactor evidence="6">
        <name>[2Fe-2S] cluster</name>
        <dbReference type="ChEBI" id="CHEBI:190135"/>
    </cofactor>
</comment>
<evidence type="ECO:0000256" key="5">
    <source>
        <dbReference type="ARBA" id="ARBA00023157"/>
    </source>
</evidence>
<dbReference type="InterPro" id="IPR017941">
    <property type="entry name" value="Rieske_2Fe-2S"/>
</dbReference>
<dbReference type="InterPro" id="IPR036922">
    <property type="entry name" value="Rieske_2Fe-2S_sf"/>
</dbReference>
<dbReference type="InterPro" id="IPR005805">
    <property type="entry name" value="Rieske_Fe-S_prot_C"/>
</dbReference>
<gene>
    <name evidence="9" type="ORF">A2Z21_07910</name>
</gene>
<keyword evidence="5" id="KW-1015">Disulfide bond</keyword>
<evidence type="ECO:0000259" key="8">
    <source>
        <dbReference type="PROSITE" id="PS51296"/>
    </source>
</evidence>
<evidence type="ECO:0000256" key="3">
    <source>
        <dbReference type="ARBA" id="ARBA00023004"/>
    </source>
</evidence>
<dbReference type="EMBL" id="MFGX01000105">
    <property type="protein sequence ID" value="OGF53353.1"/>
    <property type="molecule type" value="Genomic_DNA"/>
</dbReference>
<protein>
    <recommendedName>
        <fullName evidence="8">Rieske domain-containing protein</fullName>
    </recommendedName>
</protein>
<sequence>MNSPTVPGGAGHDRRGFLRRLLTGSLWVGLLSLLGGMMAFIFPPARQAFNPGRLSLRVGSVRDFAVGQGKQVLFDGRPVWVLYLPQGFVALSAVCTHQGCIVTWDEKRHLLNCPCHAGVFDASGNVVAGLPLRPLPRWRVEIVGDEVFIGKEG</sequence>
<accession>A0A1F5UQC4</accession>
<reference evidence="9 10" key="1">
    <citation type="journal article" date="2016" name="Nat. Commun.">
        <title>Thousands of microbial genomes shed light on interconnected biogeochemical processes in an aquifer system.</title>
        <authorList>
            <person name="Anantharaman K."/>
            <person name="Brown C.T."/>
            <person name="Hug L.A."/>
            <person name="Sharon I."/>
            <person name="Castelle C.J."/>
            <person name="Probst A.J."/>
            <person name="Thomas B.C."/>
            <person name="Singh A."/>
            <person name="Wilkins M.J."/>
            <person name="Karaoz U."/>
            <person name="Brodie E.L."/>
            <person name="Williams K.H."/>
            <person name="Hubbard S.S."/>
            <person name="Banfield J.F."/>
        </authorList>
    </citation>
    <scope>NUCLEOTIDE SEQUENCE [LARGE SCALE GENOMIC DNA]</scope>
    <source>
        <strain evidence="10">RBG_16_55_9</strain>
    </source>
</reference>
<dbReference type="InterPro" id="IPR014349">
    <property type="entry name" value="Rieske_Fe-S_prot"/>
</dbReference>
<dbReference type="SUPFAM" id="SSF50022">
    <property type="entry name" value="ISP domain"/>
    <property type="match status" value="1"/>
</dbReference>
<dbReference type="Pfam" id="PF00355">
    <property type="entry name" value="Rieske"/>
    <property type="match status" value="1"/>
</dbReference>
<keyword evidence="7" id="KW-1133">Transmembrane helix</keyword>
<dbReference type="Gene3D" id="2.102.10.10">
    <property type="entry name" value="Rieske [2Fe-2S] iron-sulphur domain"/>
    <property type="match status" value="1"/>
</dbReference>
<keyword evidence="4" id="KW-0411">Iron-sulfur</keyword>
<comment type="caution">
    <text evidence="9">The sequence shown here is derived from an EMBL/GenBank/DDBJ whole genome shotgun (WGS) entry which is preliminary data.</text>
</comment>
<dbReference type="GO" id="GO:0016020">
    <property type="term" value="C:membrane"/>
    <property type="evidence" value="ECO:0007669"/>
    <property type="project" value="InterPro"/>
</dbReference>
<dbReference type="PRINTS" id="PR00162">
    <property type="entry name" value="RIESKE"/>
</dbReference>
<evidence type="ECO:0000256" key="4">
    <source>
        <dbReference type="ARBA" id="ARBA00023014"/>
    </source>
</evidence>
<evidence type="ECO:0000256" key="7">
    <source>
        <dbReference type="SAM" id="Phobius"/>
    </source>
</evidence>
<dbReference type="PROSITE" id="PS51296">
    <property type="entry name" value="RIESKE"/>
    <property type="match status" value="1"/>
</dbReference>
<dbReference type="PANTHER" id="PTHR10134">
    <property type="entry name" value="CYTOCHROME B-C1 COMPLEX SUBUNIT RIESKE, MITOCHONDRIAL"/>
    <property type="match status" value="1"/>
</dbReference>
<feature type="transmembrane region" description="Helical" evidence="7">
    <location>
        <begin position="21"/>
        <end position="42"/>
    </location>
</feature>
<keyword evidence="7" id="KW-0472">Membrane</keyword>
<dbReference type="GO" id="GO:0046872">
    <property type="term" value="F:metal ion binding"/>
    <property type="evidence" value="ECO:0007669"/>
    <property type="project" value="UniProtKB-KW"/>
</dbReference>
<dbReference type="AlphaFoldDB" id="A0A1F5UQC4"/>
<dbReference type="STRING" id="1817864.A2Z21_07910"/>
<evidence type="ECO:0000256" key="2">
    <source>
        <dbReference type="ARBA" id="ARBA00022723"/>
    </source>
</evidence>
<keyword evidence="1" id="KW-0001">2Fe-2S</keyword>
<evidence type="ECO:0000313" key="10">
    <source>
        <dbReference type="Proteomes" id="UP000179157"/>
    </source>
</evidence>
<dbReference type="Proteomes" id="UP000179157">
    <property type="component" value="Unassembled WGS sequence"/>
</dbReference>
<evidence type="ECO:0000256" key="6">
    <source>
        <dbReference type="ARBA" id="ARBA00034078"/>
    </source>
</evidence>
<organism evidence="9 10">
    <name type="scientific">Fraserbacteria sp. (strain RBG_16_55_9)</name>
    <dbReference type="NCBI Taxonomy" id="1817864"/>
    <lineage>
        <taxon>Bacteria</taxon>
        <taxon>Candidatus Fraseribacteriota</taxon>
    </lineage>
</organism>
<proteinExistence type="predicted"/>
<dbReference type="GO" id="GO:0051537">
    <property type="term" value="F:2 iron, 2 sulfur cluster binding"/>
    <property type="evidence" value="ECO:0007669"/>
    <property type="project" value="UniProtKB-KW"/>
</dbReference>
<dbReference type="CDD" id="cd03467">
    <property type="entry name" value="Rieske"/>
    <property type="match status" value="1"/>
</dbReference>
<evidence type="ECO:0000313" key="9">
    <source>
        <dbReference type="EMBL" id="OGF53353.1"/>
    </source>
</evidence>